<evidence type="ECO:0000313" key="1">
    <source>
        <dbReference type="EMBL" id="KAK7056951.1"/>
    </source>
</evidence>
<dbReference type="CDD" id="cd10170">
    <property type="entry name" value="ASKHA_NBD_HSP70"/>
    <property type="match status" value="1"/>
</dbReference>
<keyword evidence="2" id="KW-1185">Reference proteome</keyword>
<name>A0AAW0DVY3_9AGAR</name>
<proteinExistence type="predicted"/>
<dbReference type="SUPFAM" id="SSF53067">
    <property type="entry name" value="Actin-like ATPase domain"/>
    <property type="match status" value="2"/>
</dbReference>
<gene>
    <name evidence="1" type="ORF">VNI00_002669</name>
</gene>
<reference evidence="1 2" key="1">
    <citation type="submission" date="2024-01" db="EMBL/GenBank/DDBJ databases">
        <title>A draft genome for a cacao thread blight-causing isolate of Paramarasmius palmivorus.</title>
        <authorList>
            <person name="Baruah I.K."/>
            <person name="Bukari Y."/>
            <person name="Amoako-Attah I."/>
            <person name="Meinhardt L.W."/>
            <person name="Bailey B.A."/>
            <person name="Cohen S.P."/>
        </authorList>
    </citation>
    <scope>NUCLEOTIDE SEQUENCE [LARGE SCALE GENOMIC DNA]</scope>
    <source>
        <strain evidence="1 2">GH-12</strain>
    </source>
</reference>
<comment type="caution">
    <text evidence="1">The sequence shown here is derived from an EMBL/GenBank/DDBJ whole genome shotgun (WGS) entry which is preliminary data.</text>
</comment>
<dbReference type="PANTHER" id="PTHR14187">
    <property type="entry name" value="ALPHA KINASE/ELONGATION FACTOR 2 KINASE"/>
    <property type="match status" value="1"/>
</dbReference>
<accession>A0AAW0DVY3</accession>
<protein>
    <submittedName>
        <fullName evidence="1">Uncharacterized protein</fullName>
    </submittedName>
</protein>
<dbReference type="InterPro" id="IPR043129">
    <property type="entry name" value="ATPase_NBD"/>
</dbReference>
<dbReference type="Gene3D" id="3.30.420.40">
    <property type="match status" value="1"/>
</dbReference>
<dbReference type="PANTHER" id="PTHR14187:SF5">
    <property type="entry name" value="HEAT SHOCK 70 KDA PROTEIN 12A"/>
    <property type="match status" value="1"/>
</dbReference>
<dbReference type="EMBL" id="JAYKXP010000006">
    <property type="protein sequence ID" value="KAK7056951.1"/>
    <property type="molecule type" value="Genomic_DNA"/>
</dbReference>
<organism evidence="1 2">
    <name type="scientific">Paramarasmius palmivorus</name>
    <dbReference type="NCBI Taxonomy" id="297713"/>
    <lineage>
        <taxon>Eukaryota</taxon>
        <taxon>Fungi</taxon>
        <taxon>Dikarya</taxon>
        <taxon>Basidiomycota</taxon>
        <taxon>Agaricomycotina</taxon>
        <taxon>Agaricomycetes</taxon>
        <taxon>Agaricomycetidae</taxon>
        <taxon>Agaricales</taxon>
        <taxon>Marasmiineae</taxon>
        <taxon>Marasmiaceae</taxon>
        <taxon>Paramarasmius</taxon>
    </lineage>
</organism>
<dbReference type="AlphaFoldDB" id="A0AAW0DVY3"/>
<dbReference type="Proteomes" id="UP001383192">
    <property type="component" value="Unassembled WGS sequence"/>
</dbReference>
<evidence type="ECO:0000313" key="2">
    <source>
        <dbReference type="Proteomes" id="UP001383192"/>
    </source>
</evidence>
<sequence length="597" mass="68350">MPPNRTPYQGGCRKVILAFDVGTTNSGISYCILEPGLVPEVRSVTRYPAQTQSGQDCKIPSIVYYDREGHARAFGAEALQEEVQYEAEANSWMLAEWFKLYLPTGNLNRLQEAEPNQQPLPRIPPNKTPMEIFADFIRYLYGWAKIHISQIHGDDGYWNIIEGTTEFVITHPNGWEGVDQMKLRMVACQAGLVPNTTRGHTRVHFVTEGEACLHHCIHNLAQSYPDIQSMKNVMIIDAGGGTIDFSTYSTIHRAKLSPNACFEEVAVPQTRLAGSVFVTKAFERHVKARLPDNHQNDVVNIVREFDRTTKLRFTDASQTSFVRFGGWNDHEPALNINHGKLLVSGDDMRLFFEESVQSIMTTAEQQIQAAYDDFNKPIEESLHRADSFVAFLVGGFATNEWLYSNLKTHLEQLGVLLLRPETYVNKATANGAIDYFLDNFVSVRMSRYTYGIEFERTYEPGNQEHRPRRHTRYRALSGWQFTRVKENECYSVSFDRESETREELKVVPVEILVYQGQTQDPQWMDDEPGKFRVLAKIHADTSELARSLKPLTSPRGRYFQVEFDVVLIFGLTELKAEIQWLEKGRMKRTPAHIIYET</sequence>